<name>A0A8H3BUQ3_9AGAM</name>
<organism evidence="1 2">
    <name type="scientific">Rhizoctonia solani</name>
    <dbReference type="NCBI Taxonomy" id="456999"/>
    <lineage>
        <taxon>Eukaryota</taxon>
        <taxon>Fungi</taxon>
        <taxon>Dikarya</taxon>
        <taxon>Basidiomycota</taxon>
        <taxon>Agaricomycotina</taxon>
        <taxon>Agaricomycetes</taxon>
        <taxon>Cantharellales</taxon>
        <taxon>Ceratobasidiaceae</taxon>
        <taxon>Rhizoctonia</taxon>
    </lineage>
</organism>
<dbReference type="Proteomes" id="UP000663850">
    <property type="component" value="Unassembled WGS sequence"/>
</dbReference>
<sequence>MTLESESELRYGPKLEEYFYSRDFNVFRHEPPSRDDILHAIDLLHHPQDVSYSTFETILSLERVPTWKNLDLLVSESAEGAFSACLQLLLQYCGGGERQLLDHAYGFLCLRVLALLIHYAMLIQTGQLGNIIDLVSNSCTGDSILSAFSGHTWRIIRDLMSCAKNDDIWLFGWYDDPTTNQRICLPQIGGCIATDAIILLRLFWSARSRFLEIAERTSGLFPGLCGLLCFMWSSLLQEYGNIDDAPSIRSLWIRFTEIAIRYTMCSNEEEIQLLPFVIIGFPWFTKRSLLTFGFKNALDPLDSARIIQIALKRLRSNMNYSLSFAGVVFAYACPHINPERFEEDAVEILKADLERMWFEIGRPSHRNLTSQQCEELLSHGKQMLGGFVMILGLQTTKFTNILDAVGEDLLEVFGCLILWPLSTLTLNGQVMSKSTKRLVEQ</sequence>
<evidence type="ECO:0000313" key="2">
    <source>
        <dbReference type="Proteomes" id="UP000663850"/>
    </source>
</evidence>
<comment type="caution">
    <text evidence="1">The sequence shown here is derived from an EMBL/GenBank/DDBJ whole genome shotgun (WGS) entry which is preliminary data.</text>
</comment>
<proteinExistence type="predicted"/>
<protein>
    <submittedName>
        <fullName evidence="1">Uncharacterized protein</fullName>
    </submittedName>
</protein>
<accession>A0A8H3BUQ3</accession>
<reference evidence="1" key="1">
    <citation type="submission" date="2021-01" db="EMBL/GenBank/DDBJ databases">
        <authorList>
            <person name="Kaushik A."/>
        </authorList>
    </citation>
    <scope>NUCLEOTIDE SEQUENCE</scope>
    <source>
        <strain evidence="1">Type strain: AG8-Rh-89/</strain>
    </source>
</reference>
<gene>
    <name evidence="1" type="ORF">RDB_LOCUS57703</name>
</gene>
<dbReference type="AlphaFoldDB" id="A0A8H3BUQ3"/>
<dbReference type="EMBL" id="CAJMWZ010003026">
    <property type="protein sequence ID" value="CAE6467408.1"/>
    <property type="molecule type" value="Genomic_DNA"/>
</dbReference>
<evidence type="ECO:0000313" key="1">
    <source>
        <dbReference type="EMBL" id="CAE6467408.1"/>
    </source>
</evidence>